<dbReference type="EMBL" id="BAABGZ010000006">
    <property type="protein sequence ID" value="GAA4346643.1"/>
    <property type="molecule type" value="Genomic_DNA"/>
</dbReference>
<reference evidence="10" key="1">
    <citation type="journal article" date="2019" name="Int. J. Syst. Evol. Microbiol.">
        <title>The Global Catalogue of Microorganisms (GCM) 10K type strain sequencing project: providing services to taxonomists for standard genome sequencing and annotation.</title>
        <authorList>
            <consortium name="The Broad Institute Genomics Platform"/>
            <consortium name="The Broad Institute Genome Sequencing Center for Infectious Disease"/>
            <person name="Wu L."/>
            <person name="Ma J."/>
        </authorList>
    </citation>
    <scope>NUCLEOTIDE SEQUENCE [LARGE SCALE GENOMIC DNA]</scope>
    <source>
        <strain evidence="10">JCM 17923</strain>
    </source>
</reference>
<comment type="subcellular location">
    <subcellularLocation>
        <location evidence="1 7">Cell outer membrane</location>
        <topology evidence="1 7">Multi-pass membrane protein</topology>
    </subcellularLocation>
</comment>
<dbReference type="Pfam" id="PF07715">
    <property type="entry name" value="Plug"/>
    <property type="match status" value="1"/>
</dbReference>
<dbReference type="InterPro" id="IPR036942">
    <property type="entry name" value="Beta-barrel_TonB_sf"/>
</dbReference>
<keyword evidence="6 7" id="KW-0998">Cell outer membrane</keyword>
<proteinExistence type="inferred from homology"/>
<dbReference type="Gene3D" id="2.40.170.20">
    <property type="entry name" value="TonB-dependent receptor, beta-barrel domain"/>
    <property type="match status" value="1"/>
</dbReference>
<dbReference type="InterPro" id="IPR012910">
    <property type="entry name" value="Plug_dom"/>
</dbReference>
<dbReference type="InterPro" id="IPR039426">
    <property type="entry name" value="TonB-dep_rcpt-like"/>
</dbReference>
<dbReference type="SUPFAM" id="SSF56935">
    <property type="entry name" value="Porins"/>
    <property type="match status" value="1"/>
</dbReference>
<keyword evidence="10" id="KW-1185">Reference proteome</keyword>
<feature type="domain" description="TonB-dependent receptor plug" evidence="8">
    <location>
        <begin position="111"/>
        <end position="235"/>
    </location>
</feature>
<gene>
    <name evidence="9" type="ORF">GCM10023185_01130</name>
</gene>
<dbReference type="Proteomes" id="UP001501153">
    <property type="component" value="Unassembled WGS sequence"/>
</dbReference>
<evidence type="ECO:0000256" key="1">
    <source>
        <dbReference type="ARBA" id="ARBA00004571"/>
    </source>
</evidence>
<evidence type="ECO:0000256" key="2">
    <source>
        <dbReference type="ARBA" id="ARBA00022448"/>
    </source>
</evidence>
<dbReference type="Gene3D" id="2.170.130.10">
    <property type="entry name" value="TonB-dependent receptor, plug domain"/>
    <property type="match status" value="1"/>
</dbReference>
<evidence type="ECO:0000256" key="6">
    <source>
        <dbReference type="ARBA" id="ARBA00023237"/>
    </source>
</evidence>
<dbReference type="Pfam" id="PF13715">
    <property type="entry name" value="CarbopepD_reg_2"/>
    <property type="match status" value="1"/>
</dbReference>
<dbReference type="InterPro" id="IPR023997">
    <property type="entry name" value="TonB-dep_OMP_SusC/RagA_CS"/>
</dbReference>
<organism evidence="9 10">
    <name type="scientific">Hymenobacter saemangeumensis</name>
    <dbReference type="NCBI Taxonomy" id="1084522"/>
    <lineage>
        <taxon>Bacteria</taxon>
        <taxon>Pseudomonadati</taxon>
        <taxon>Bacteroidota</taxon>
        <taxon>Cytophagia</taxon>
        <taxon>Cytophagales</taxon>
        <taxon>Hymenobacteraceae</taxon>
        <taxon>Hymenobacter</taxon>
    </lineage>
</organism>
<dbReference type="PROSITE" id="PS52016">
    <property type="entry name" value="TONB_DEPENDENT_REC_3"/>
    <property type="match status" value="1"/>
</dbReference>
<dbReference type="InterPro" id="IPR037066">
    <property type="entry name" value="Plug_dom_sf"/>
</dbReference>
<comment type="similarity">
    <text evidence="7">Belongs to the TonB-dependent receptor family.</text>
</comment>
<keyword evidence="4 7" id="KW-0812">Transmembrane</keyword>
<evidence type="ECO:0000256" key="4">
    <source>
        <dbReference type="ARBA" id="ARBA00022692"/>
    </source>
</evidence>
<dbReference type="NCBIfam" id="TIGR04056">
    <property type="entry name" value="OMP_RagA_SusC"/>
    <property type="match status" value="1"/>
</dbReference>
<sequence>MSLLLLLTLVGRVWAQNRTVTGRVIDKSTNEGLPGVGVIVKGTTVGTATDIEGRYSLSVPADANTLQFKFLGYVSTERPITGAGAIDVAMDVETKQLNEVVVTALGIQREKRALGYAVSEIKAEQVQQKSEPDVLRAIAGKVTGVQVSNASSTPGGSTRITIRGNTSLSRTNGPLFIVDGVPYDNDQFDSDNVVTDGTAYSNRAADIDPNNISSYTVLKGAAASALYGSRAANGVIVITTKTGSGQRGPKGVQVGYTTGFTIEKIAGLPEYQNTYGTGANFVGPYNTNGSWGPRYGSANAPDSIPFYGVVTPVGKNLGLQTSLKTPYRPYANNVKDFFETGRLLENSVTLTGSGDNATFSAVLSRADQTGIIPNSSFVRNTVSAGGRGTYNKFTIGGTVGYTNTEQTGPQIGGSSAQGGGSALSRIMFLPRNLDLQGIPYTNPRTRASQFAWLTDQADNPYWSVNNNSYTSRVDRIVGSANLNYAFTDWLSLSYTGGVNTYTDFRRNTVRIGGTSRYTDEGRIVEDYNRNTELEQTILIGFNKNLTEDISLRINLGQNINQRRFEAASFLATGIINYGIDNINNTKSVKPYGSADRKRRLIGHLTDITVGYKDWAYVNATARVDQSSTLNKNGEQGNSGRGFFYYSASGSVVLNEALKLDYSWLDMLKLRGGYAKVGNDADPYTAGPTRYITNPQFGNNAGTTDFPFNGTAGLALSSTIGNPALTPEFTEELEVGTELEFLKRRVSLAASYYDKRTTNQIAPVSLPASTGFNQLVTNFGEISNKGVEAALTVIPVQTENFSWSSTFNYTRNRNKVEKLREGLDLVVIEAGFGSGLVQPILKEGQPYGVLYGSNLMRTDDGRLLVNPATGRGIANPNPKIIGNPNPDFLLGVINTFTYRGITLNTLIDYRQGGQLYSSTLQMELGRGVTKDTEDRDRIVILEGVQANPTTRQPIRDANGNFIPNSTAISVNDYYFGAGTAAIGSPAESSIYDATTVRLREMTLGYNLPKSLLSKTPFGLINISLSGRNLFWYSPNIPKYTNFDPETSTYNSGSNAQGIEYTTAPSSRRYGVNLRVSF</sequence>
<dbReference type="Gene3D" id="2.60.40.1120">
    <property type="entry name" value="Carboxypeptidase-like, regulatory domain"/>
    <property type="match status" value="1"/>
</dbReference>
<evidence type="ECO:0000256" key="3">
    <source>
        <dbReference type="ARBA" id="ARBA00022452"/>
    </source>
</evidence>
<keyword evidence="5 7" id="KW-0472">Membrane</keyword>
<dbReference type="SUPFAM" id="SSF49464">
    <property type="entry name" value="Carboxypeptidase regulatory domain-like"/>
    <property type="match status" value="1"/>
</dbReference>
<keyword evidence="2 7" id="KW-0813">Transport</keyword>
<evidence type="ECO:0000256" key="7">
    <source>
        <dbReference type="PROSITE-ProRule" id="PRU01360"/>
    </source>
</evidence>
<accession>A0ABP8HX70</accession>
<dbReference type="InterPro" id="IPR008969">
    <property type="entry name" value="CarboxyPept-like_regulatory"/>
</dbReference>
<dbReference type="NCBIfam" id="TIGR04057">
    <property type="entry name" value="SusC_RagA_signa"/>
    <property type="match status" value="1"/>
</dbReference>
<evidence type="ECO:0000313" key="10">
    <source>
        <dbReference type="Proteomes" id="UP001501153"/>
    </source>
</evidence>
<evidence type="ECO:0000313" key="9">
    <source>
        <dbReference type="EMBL" id="GAA4346643.1"/>
    </source>
</evidence>
<evidence type="ECO:0000259" key="8">
    <source>
        <dbReference type="Pfam" id="PF07715"/>
    </source>
</evidence>
<protein>
    <submittedName>
        <fullName evidence="9">SusC/RagA family TonB-linked outer membrane protein</fullName>
    </submittedName>
</protein>
<name>A0ABP8HX70_9BACT</name>
<evidence type="ECO:0000256" key="5">
    <source>
        <dbReference type="ARBA" id="ARBA00023136"/>
    </source>
</evidence>
<comment type="caution">
    <text evidence="9">The sequence shown here is derived from an EMBL/GenBank/DDBJ whole genome shotgun (WGS) entry which is preliminary data.</text>
</comment>
<keyword evidence="3 7" id="KW-1134">Transmembrane beta strand</keyword>
<dbReference type="InterPro" id="IPR023996">
    <property type="entry name" value="TonB-dep_OMP_SusC/RagA"/>
</dbReference>